<evidence type="ECO:0000259" key="3">
    <source>
        <dbReference type="Pfam" id="PF25881"/>
    </source>
</evidence>
<dbReference type="GO" id="GO:0015562">
    <property type="term" value="F:efflux transmembrane transporter activity"/>
    <property type="evidence" value="ECO:0007669"/>
    <property type="project" value="TreeGrafter"/>
</dbReference>
<evidence type="ECO:0000313" key="6">
    <source>
        <dbReference type="Proteomes" id="UP000193355"/>
    </source>
</evidence>
<keyword evidence="6" id="KW-1185">Reference proteome</keyword>
<name>A0A1X7JZ49_9BACT</name>
<dbReference type="STRING" id="561720.SAMN06275492_11840"/>
<dbReference type="PANTHER" id="PTHR30469:SF20">
    <property type="entry name" value="EFFLUX RND TRANSPORTER PERIPLASMIC ADAPTOR SUBUNIT"/>
    <property type="match status" value="1"/>
</dbReference>
<dbReference type="RefSeq" id="WP_085544809.1">
    <property type="nucleotide sequence ID" value="NZ_FXBB01000018.1"/>
</dbReference>
<dbReference type="Pfam" id="PF25989">
    <property type="entry name" value="YknX_C"/>
    <property type="match status" value="1"/>
</dbReference>
<dbReference type="InterPro" id="IPR059052">
    <property type="entry name" value="HH_YbhG-like"/>
</dbReference>
<reference evidence="6" key="1">
    <citation type="submission" date="2017-04" db="EMBL/GenBank/DDBJ databases">
        <authorList>
            <person name="Varghese N."/>
            <person name="Submissions S."/>
        </authorList>
    </citation>
    <scope>NUCLEOTIDE SEQUENCE [LARGE SCALE GENOMIC DNA]</scope>
    <source>
        <strain evidence="6">USBA 82</strain>
    </source>
</reference>
<dbReference type="AlphaFoldDB" id="A0A1X7JZ49"/>
<protein>
    <submittedName>
        <fullName evidence="5">RND family efflux transporter, MFP subunit</fullName>
    </submittedName>
</protein>
<dbReference type="Proteomes" id="UP000193355">
    <property type="component" value="Unassembled WGS sequence"/>
</dbReference>
<dbReference type="Gene3D" id="2.40.420.20">
    <property type="match status" value="1"/>
</dbReference>
<evidence type="ECO:0000313" key="5">
    <source>
        <dbReference type="EMBL" id="SMG33485.1"/>
    </source>
</evidence>
<dbReference type="InterPro" id="IPR006143">
    <property type="entry name" value="RND_pump_MFP"/>
</dbReference>
<organism evidence="5 6">
    <name type="scientific">Dethiosulfovibrio salsuginis</name>
    <dbReference type="NCBI Taxonomy" id="561720"/>
    <lineage>
        <taxon>Bacteria</taxon>
        <taxon>Thermotogati</taxon>
        <taxon>Synergistota</taxon>
        <taxon>Synergistia</taxon>
        <taxon>Synergistales</taxon>
        <taxon>Dethiosulfovibrionaceae</taxon>
        <taxon>Dethiosulfovibrio</taxon>
    </lineage>
</organism>
<dbReference type="PANTHER" id="PTHR30469">
    <property type="entry name" value="MULTIDRUG RESISTANCE PROTEIN MDTA"/>
    <property type="match status" value="1"/>
</dbReference>
<dbReference type="OrthoDB" id="250565at2"/>
<dbReference type="NCBIfam" id="TIGR01730">
    <property type="entry name" value="RND_mfp"/>
    <property type="match status" value="1"/>
</dbReference>
<accession>A0A1X7JZ49</accession>
<proteinExistence type="inferred from homology"/>
<feature type="coiled-coil region" evidence="2">
    <location>
        <begin position="111"/>
        <end position="164"/>
    </location>
</feature>
<dbReference type="InterPro" id="IPR058637">
    <property type="entry name" value="YknX-like_C"/>
</dbReference>
<sequence length="433" mass="47367">MKRMIWAGKKVALVVLILVVGGYGAMEVLRSRLGEKEEEPEVVRPVRAEVLGHRDQGFKGIYQGTTQASKRVDLSFRVSGPLVEFPVRKGQQVKTGDLLAKVDPRDFKNHLDSANSQLKQLEAKLSEMKSGARAEDVSSAQAAVNAAQAQFSEAEANYKRFKSLMEQGAVSQVQYEQYRTAYNVARSSLQSAQGNLQKARSGARKEELQQQQAAIDAQRSVVEAAQSALSDTELKAPFDGVVADTFADNHQFVQAKQSILSLQDLSNIEMVVHVPDGDVVRMREKEVDNLTMTATLDSIPGRAFPVTLKEFSTQADPKTQTYQATMTMAYPEGMTVLPGMAVTVTVDVTPKAILEHKEDEGFSVPSDAIFSDGAATYLWLFVDGRVKKVPVALGELEGDRISVKGELSPGEIVVTAGVNFLREGQKVRLMTDN</sequence>
<evidence type="ECO:0000259" key="4">
    <source>
        <dbReference type="Pfam" id="PF25989"/>
    </source>
</evidence>
<feature type="domain" description="YbhG-like alpha-helical hairpin" evidence="3">
    <location>
        <begin position="103"/>
        <end position="220"/>
    </location>
</feature>
<dbReference type="Gene3D" id="2.40.50.100">
    <property type="match status" value="1"/>
</dbReference>
<dbReference type="Pfam" id="PF25881">
    <property type="entry name" value="HH_YBHG"/>
    <property type="match status" value="1"/>
</dbReference>
<dbReference type="Gene3D" id="1.10.287.470">
    <property type="entry name" value="Helix hairpin bin"/>
    <property type="match status" value="1"/>
</dbReference>
<dbReference type="SUPFAM" id="SSF111369">
    <property type="entry name" value="HlyD-like secretion proteins"/>
    <property type="match status" value="3"/>
</dbReference>
<dbReference type="GO" id="GO:1990281">
    <property type="term" value="C:efflux pump complex"/>
    <property type="evidence" value="ECO:0007669"/>
    <property type="project" value="TreeGrafter"/>
</dbReference>
<evidence type="ECO:0000256" key="2">
    <source>
        <dbReference type="SAM" id="Coils"/>
    </source>
</evidence>
<dbReference type="Gene3D" id="2.40.30.170">
    <property type="match status" value="1"/>
</dbReference>
<keyword evidence="2" id="KW-0175">Coiled coil</keyword>
<dbReference type="EMBL" id="FXBB01000018">
    <property type="protein sequence ID" value="SMG33485.1"/>
    <property type="molecule type" value="Genomic_DNA"/>
</dbReference>
<gene>
    <name evidence="5" type="ORF">SAMN06275492_11840</name>
</gene>
<feature type="domain" description="YknX-like C-terminal permuted SH3-like" evidence="4">
    <location>
        <begin position="363"/>
        <end position="428"/>
    </location>
</feature>
<evidence type="ECO:0000256" key="1">
    <source>
        <dbReference type="ARBA" id="ARBA00009477"/>
    </source>
</evidence>
<comment type="similarity">
    <text evidence="1">Belongs to the membrane fusion protein (MFP) (TC 8.A.1) family.</text>
</comment>